<dbReference type="GO" id="GO:0019379">
    <property type="term" value="P:sulfate assimilation, phosphoadenylyl sulfate reduction by phosphoadenylyl-sulfate reductase (thioredoxin)"/>
    <property type="evidence" value="ECO:0007669"/>
    <property type="project" value="TreeGrafter"/>
</dbReference>
<keyword evidence="6" id="KW-0597">Phosphoprotein</keyword>
<feature type="active site" description="Phosphoserine intermediate" evidence="6">
    <location>
        <position position="92"/>
    </location>
</feature>
<comment type="function">
    <text evidence="6 7">Catalyzes the synthesis of activated sulfate.</text>
</comment>
<dbReference type="SUPFAM" id="SSF52540">
    <property type="entry name" value="P-loop containing nucleoside triphosphate hydrolases"/>
    <property type="match status" value="1"/>
</dbReference>
<name>A0A142EQW1_9BACT</name>
<dbReference type="NCBIfam" id="NF003013">
    <property type="entry name" value="PRK03846.1"/>
    <property type="match status" value="1"/>
</dbReference>
<protein>
    <recommendedName>
        <fullName evidence="2 6">Adenylyl-sulfate kinase</fullName>
        <ecNumber evidence="2 6">2.7.1.25</ecNumber>
    </recommendedName>
    <alternativeName>
        <fullName evidence="6">APS kinase</fullName>
    </alternativeName>
    <alternativeName>
        <fullName evidence="6">ATP adenosine-5'-phosphosulfate 3'-phosphotransferase</fullName>
    </alternativeName>
    <alternativeName>
        <fullName evidence="6">Adenosine-5'-phosphosulfate kinase</fullName>
    </alternativeName>
</protein>
<dbReference type="Pfam" id="PF01583">
    <property type="entry name" value="APS_kinase"/>
    <property type="match status" value="1"/>
</dbReference>
<accession>A0A142EQW1</accession>
<evidence type="ECO:0000259" key="8">
    <source>
        <dbReference type="Pfam" id="PF01583"/>
    </source>
</evidence>
<dbReference type="HAMAP" id="MF_00065">
    <property type="entry name" value="Adenylyl_sulf_kinase"/>
    <property type="match status" value="1"/>
</dbReference>
<dbReference type="EC" id="2.7.1.25" evidence="2 6"/>
<dbReference type="InterPro" id="IPR002891">
    <property type="entry name" value="APS"/>
</dbReference>
<dbReference type="Proteomes" id="UP000073816">
    <property type="component" value="Chromosome"/>
</dbReference>
<evidence type="ECO:0000256" key="6">
    <source>
        <dbReference type="HAMAP-Rule" id="MF_00065"/>
    </source>
</evidence>
<keyword evidence="10" id="KW-1185">Reference proteome</keyword>
<evidence type="ECO:0000256" key="7">
    <source>
        <dbReference type="RuleBase" id="RU004347"/>
    </source>
</evidence>
<proteinExistence type="inferred from homology"/>
<dbReference type="UniPathway" id="UPA00140">
    <property type="reaction ID" value="UER00205"/>
</dbReference>
<dbReference type="GO" id="GO:0010134">
    <property type="term" value="P:sulfate assimilation via adenylyl sulfate reduction"/>
    <property type="evidence" value="ECO:0007669"/>
    <property type="project" value="TreeGrafter"/>
</dbReference>
<dbReference type="InterPro" id="IPR027417">
    <property type="entry name" value="P-loop_NTPase"/>
</dbReference>
<comment type="pathway">
    <text evidence="6 7">Sulfur metabolism; hydrogen sulfide biosynthesis; sulfite from sulfate: step 2/3.</text>
</comment>
<dbReference type="AlphaFoldDB" id="A0A142EQW1"/>
<dbReference type="NCBIfam" id="TIGR00455">
    <property type="entry name" value="apsK"/>
    <property type="match status" value="1"/>
</dbReference>
<comment type="catalytic activity">
    <reaction evidence="1 6 7">
        <text>adenosine 5'-phosphosulfate + ATP = 3'-phosphoadenylyl sulfate + ADP + H(+)</text>
        <dbReference type="Rhea" id="RHEA:24152"/>
        <dbReference type="ChEBI" id="CHEBI:15378"/>
        <dbReference type="ChEBI" id="CHEBI:30616"/>
        <dbReference type="ChEBI" id="CHEBI:58243"/>
        <dbReference type="ChEBI" id="CHEBI:58339"/>
        <dbReference type="ChEBI" id="CHEBI:456216"/>
        <dbReference type="EC" id="2.7.1.25"/>
    </reaction>
</comment>
<evidence type="ECO:0000256" key="3">
    <source>
        <dbReference type="ARBA" id="ARBA00022679"/>
    </source>
</evidence>
<dbReference type="OrthoDB" id="9804504at2"/>
<dbReference type="PANTHER" id="PTHR42700">
    <property type="entry name" value="SULFATE ADENYLYLTRANSFERASE"/>
    <property type="match status" value="1"/>
</dbReference>
<evidence type="ECO:0000256" key="4">
    <source>
        <dbReference type="ARBA" id="ARBA00022741"/>
    </source>
</evidence>
<comment type="similarity">
    <text evidence="6 7">Belongs to the APS kinase family.</text>
</comment>
<evidence type="ECO:0000313" key="9">
    <source>
        <dbReference type="EMBL" id="AMQ57516.1"/>
    </source>
</evidence>
<reference evidence="9 10" key="2">
    <citation type="journal article" date="2016" name="Genome Announc.">
        <title>Complete Genome Sequence of Algoriphagus sp. Strain M8-2, Isolated from a Brackish Lake.</title>
        <authorList>
            <person name="Muraguchi Y."/>
            <person name="Kushimoto K."/>
            <person name="Ohtsubo Y."/>
            <person name="Suzuki T."/>
            <person name="Dohra H."/>
            <person name="Kimbara K."/>
            <person name="Shintani M."/>
        </authorList>
    </citation>
    <scope>NUCLEOTIDE SEQUENCE [LARGE SCALE GENOMIC DNA]</scope>
    <source>
        <strain evidence="9 10">M8-2</strain>
    </source>
</reference>
<dbReference type="Gene3D" id="3.40.50.300">
    <property type="entry name" value="P-loop containing nucleotide triphosphate hydrolases"/>
    <property type="match status" value="1"/>
</dbReference>
<keyword evidence="5 6" id="KW-0067">ATP-binding</keyword>
<evidence type="ECO:0000313" key="10">
    <source>
        <dbReference type="Proteomes" id="UP000073816"/>
    </source>
</evidence>
<dbReference type="GO" id="GO:0005524">
    <property type="term" value="F:ATP binding"/>
    <property type="evidence" value="ECO:0007669"/>
    <property type="project" value="UniProtKB-UniRule"/>
</dbReference>
<dbReference type="GO" id="GO:0005737">
    <property type="term" value="C:cytoplasm"/>
    <property type="evidence" value="ECO:0007669"/>
    <property type="project" value="TreeGrafter"/>
</dbReference>
<reference evidence="10" key="1">
    <citation type="submission" date="2015-09" db="EMBL/GenBank/DDBJ databases">
        <title>Complete sequence of Algoriphagus sp. M8-2.</title>
        <authorList>
            <person name="Shintani M."/>
        </authorList>
    </citation>
    <scope>NUCLEOTIDE SEQUENCE [LARGE SCALE GENOMIC DNA]</scope>
    <source>
        <strain evidence="10">M8-2</strain>
    </source>
</reference>
<keyword evidence="6 7" id="KW-0418">Kinase</keyword>
<evidence type="ECO:0000256" key="1">
    <source>
        <dbReference type="ARBA" id="ARBA00001823"/>
    </source>
</evidence>
<dbReference type="KEGG" id="alm:AO498_13790"/>
<dbReference type="InterPro" id="IPR050512">
    <property type="entry name" value="Sulf_AdTrans/APS_kinase"/>
</dbReference>
<dbReference type="GO" id="GO:0004020">
    <property type="term" value="F:adenylylsulfate kinase activity"/>
    <property type="evidence" value="ECO:0007669"/>
    <property type="project" value="UniProtKB-UniRule"/>
</dbReference>
<dbReference type="CDD" id="cd02027">
    <property type="entry name" value="APSK"/>
    <property type="match status" value="1"/>
</dbReference>
<dbReference type="GO" id="GO:0004781">
    <property type="term" value="F:sulfate adenylyltransferase (ATP) activity"/>
    <property type="evidence" value="ECO:0007669"/>
    <property type="project" value="TreeGrafter"/>
</dbReference>
<dbReference type="EMBL" id="CP012836">
    <property type="protein sequence ID" value="AMQ57516.1"/>
    <property type="molecule type" value="Genomic_DNA"/>
</dbReference>
<dbReference type="PANTHER" id="PTHR42700:SF1">
    <property type="entry name" value="SULFATE ADENYLYLTRANSFERASE"/>
    <property type="match status" value="1"/>
</dbReference>
<dbReference type="InterPro" id="IPR059117">
    <property type="entry name" value="APS_kinase_dom"/>
</dbReference>
<dbReference type="PATRIC" id="fig|1727163.4.peg.2890"/>
<feature type="domain" description="APS kinase" evidence="8">
    <location>
        <begin position="12"/>
        <end position="159"/>
    </location>
</feature>
<dbReference type="RefSeq" id="WP_067548838.1">
    <property type="nucleotide sequence ID" value="NZ_CP012836.1"/>
</dbReference>
<sequence>MNSSSKFTHPSLLIWFTGLSGAGKTTLASALQRQLVSENYWTYLLDGDKIRKGLNQDLGFSDQDRKENIRRIAEVSKLMLDAGLIVISAFISPFRADRKKVAETVGIENFIEVFVDCPLEICEQRDVKGLYQKARQGKISNFTGIDSPYESPNNPDIWVRTDLETVEQSLQKILLYFRNKISL</sequence>
<feature type="binding site" evidence="6">
    <location>
        <begin position="18"/>
        <end position="25"/>
    </location>
    <ligand>
        <name>ATP</name>
        <dbReference type="ChEBI" id="CHEBI:30616"/>
    </ligand>
</feature>
<gene>
    <name evidence="6" type="primary">cysC</name>
    <name evidence="9" type="ORF">AO498_13790</name>
</gene>
<keyword evidence="4 6" id="KW-0547">Nucleotide-binding</keyword>
<dbReference type="GO" id="GO:0070814">
    <property type="term" value="P:hydrogen sulfide biosynthetic process"/>
    <property type="evidence" value="ECO:0007669"/>
    <property type="project" value="UniProtKB-UniRule"/>
</dbReference>
<dbReference type="STRING" id="1727163.AO498_13790"/>
<organism evidence="9 10">
    <name type="scientific">Algoriphagus sanaruensis</name>
    <dbReference type="NCBI Taxonomy" id="1727163"/>
    <lineage>
        <taxon>Bacteria</taxon>
        <taxon>Pseudomonadati</taxon>
        <taxon>Bacteroidota</taxon>
        <taxon>Cytophagia</taxon>
        <taxon>Cytophagales</taxon>
        <taxon>Cyclobacteriaceae</taxon>
        <taxon>Algoriphagus</taxon>
    </lineage>
</organism>
<keyword evidence="3 6" id="KW-0808">Transferase</keyword>
<evidence type="ECO:0000256" key="5">
    <source>
        <dbReference type="ARBA" id="ARBA00022840"/>
    </source>
</evidence>
<evidence type="ECO:0000256" key="2">
    <source>
        <dbReference type="ARBA" id="ARBA00012121"/>
    </source>
</evidence>